<reference evidence="2" key="2">
    <citation type="submission" date="2021-09" db="EMBL/GenBank/DDBJ databases">
        <authorList>
            <person name="Jia N."/>
            <person name="Wang J."/>
            <person name="Shi W."/>
            <person name="Du L."/>
            <person name="Sun Y."/>
            <person name="Zhan W."/>
            <person name="Jiang J."/>
            <person name="Wang Q."/>
            <person name="Zhang B."/>
            <person name="Ji P."/>
            <person name="Sakyi L.B."/>
            <person name="Cui X."/>
            <person name="Yuan T."/>
            <person name="Jiang B."/>
            <person name="Yang W."/>
            <person name="Lam T.T.-Y."/>
            <person name="Chang Q."/>
            <person name="Ding S."/>
            <person name="Wang X."/>
            <person name="Zhu J."/>
            <person name="Ruan X."/>
            <person name="Zhao L."/>
            <person name="Wei J."/>
            <person name="Que T."/>
            <person name="Du C."/>
            <person name="Cheng J."/>
            <person name="Dai P."/>
            <person name="Han X."/>
            <person name="Huang E."/>
            <person name="Gao Y."/>
            <person name="Liu J."/>
            <person name="Shao H."/>
            <person name="Ye R."/>
            <person name="Li L."/>
            <person name="Wei W."/>
            <person name="Wang X."/>
            <person name="Wang C."/>
            <person name="Huo Q."/>
            <person name="Li W."/>
            <person name="Guo W."/>
            <person name="Chen H."/>
            <person name="Chen S."/>
            <person name="Zhou L."/>
            <person name="Zhou L."/>
            <person name="Ni X."/>
            <person name="Tian J."/>
            <person name="Zhou Y."/>
            <person name="Sheng Y."/>
            <person name="Liu T."/>
            <person name="Pan Y."/>
            <person name="Xia L."/>
            <person name="Li J."/>
            <person name="Zhao F."/>
            <person name="Cao W."/>
        </authorList>
    </citation>
    <scope>NUCLEOTIDE SEQUENCE</scope>
    <source>
        <strain evidence="2">Rsan-2018</strain>
        <tissue evidence="2">Larvae</tissue>
    </source>
</reference>
<keyword evidence="3" id="KW-1185">Reference proteome</keyword>
<feature type="compositionally biased region" description="Basic and acidic residues" evidence="1">
    <location>
        <begin position="252"/>
        <end position="265"/>
    </location>
</feature>
<comment type="caution">
    <text evidence="2">The sequence shown here is derived from an EMBL/GenBank/DDBJ whole genome shotgun (WGS) entry which is preliminary data.</text>
</comment>
<evidence type="ECO:0000313" key="2">
    <source>
        <dbReference type="EMBL" id="KAH7983531.1"/>
    </source>
</evidence>
<proteinExistence type="predicted"/>
<organism evidence="2 3">
    <name type="scientific">Rhipicephalus sanguineus</name>
    <name type="common">Brown dog tick</name>
    <name type="synonym">Ixodes sanguineus</name>
    <dbReference type="NCBI Taxonomy" id="34632"/>
    <lineage>
        <taxon>Eukaryota</taxon>
        <taxon>Metazoa</taxon>
        <taxon>Ecdysozoa</taxon>
        <taxon>Arthropoda</taxon>
        <taxon>Chelicerata</taxon>
        <taxon>Arachnida</taxon>
        <taxon>Acari</taxon>
        <taxon>Parasitiformes</taxon>
        <taxon>Ixodida</taxon>
        <taxon>Ixodoidea</taxon>
        <taxon>Ixodidae</taxon>
        <taxon>Rhipicephalinae</taxon>
        <taxon>Rhipicephalus</taxon>
        <taxon>Rhipicephalus</taxon>
    </lineage>
</organism>
<dbReference type="Proteomes" id="UP000821837">
    <property type="component" value="Chromosome 1"/>
</dbReference>
<protein>
    <submittedName>
        <fullName evidence="2">Uncharacterized protein</fullName>
    </submittedName>
</protein>
<accession>A0A9D4YP80</accession>
<name>A0A9D4YP80_RHISA</name>
<dbReference type="AlphaFoldDB" id="A0A9D4YP80"/>
<feature type="region of interest" description="Disordered" evidence="1">
    <location>
        <begin position="228"/>
        <end position="277"/>
    </location>
</feature>
<feature type="compositionally biased region" description="Basic and acidic residues" evidence="1">
    <location>
        <begin position="228"/>
        <end position="238"/>
    </location>
</feature>
<dbReference type="EMBL" id="JABSTV010001245">
    <property type="protein sequence ID" value="KAH7983531.1"/>
    <property type="molecule type" value="Genomic_DNA"/>
</dbReference>
<gene>
    <name evidence="2" type="ORF">HPB52_012418</name>
</gene>
<dbReference type="PANTHER" id="PTHR46888:SF1">
    <property type="entry name" value="RIBONUCLEASE H"/>
    <property type="match status" value="1"/>
</dbReference>
<sequence>MQRAAGGISAESALTETDLVSVESSEVHRSTLNSSDPDAATRLREKELDLEMLRMQIRLQTLRLQEQGIYESEGGRRAKLSSYAKDLRAVLPTIPESDYLAPAWFKSAESMPRSCDIPQDAAGAIIVPFLNEKSRTLVANKSEDRVLSYNEIRELVLSELKLTPQEYKRRFYTCRKGKESWGQFVTQLDITLDYYLRSRNVKTLEELRALMISDRVKEMLSHERVAQLKDETQRKEGNDGASVLVVGSTEGSRQDKTEGLGKEESPLNSPEQGTAEPVLAKRQGDVEKGELAGVDNILDPSNEVAVYSDEKWDELLEYVDEGLCAVKASRITVKPSNGAARAGTTGLAGSRLCGHLNDILWRSEERYMKREQGISDKRAAAVLGGTARADGMRTLIDRRDVREVLATVRRSRCVRWQRLGATCMVAVMDARNAA</sequence>
<evidence type="ECO:0000313" key="3">
    <source>
        <dbReference type="Proteomes" id="UP000821837"/>
    </source>
</evidence>
<evidence type="ECO:0000256" key="1">
    <source>
        <dbReference type="SAM" id="MobiDB-lite"/>
    </source>
</evidence>
<dbReference type="PANTHER" id="PTHR46888">
    <property type="entry name" value="ZINC KNUCKLE DOMAINCONTAINING PROTEIN-RELATED"/>
    <property type="match status" value="1"/>
</dbReference>
<dbReference type="VEuPathDB" id="VectorBase:RSAN_035515"/>
<reference evidence="2" key="1">
    <citation type="journal article" date="2020" name="Cell">
        <title>Large-Scale Comparative Analyses of Tick Genomes Elucidate Their Genetic Diversity and Vector Capacities.</title>
        <authorList>
            <consortium name="Tick Genome and Microbiome Consortium (TIGMIC)"/>
            <person name="Jia N."/>
            <person name="Wang J."/>
            <person name="Shi W."/>
            <person name="Du L."/>
            <person name="Sun Y."/>
            <person name="Zhan W."/>
            <person name="Jiang J.F."/>
            <person name="Wang Q."/>
            <person name="Zhang B."/>
            <person name="Ji P."/>
            <person name="Bell-Sakyi L."/>
            <person name="Cui X.M."/>
            <person name="Yuan T.T."/>
            <person name="Jiang B.G."/>
            <person name="Yang W.F."/>
            <person name="Lam T.T."/>
            <person name="Chang Q.C."/>
            <person name="Ding S.J."/>
            <person name="Wang X.J."/>
            <person name="Zhu J.G."/>
            <person name="Ruan X.D."/>
            <person name="Zhao L."/>
            <person name="Wei J.T."/>
            <person name="Ye R.Z."/>
            <person name="Que T.C."/>
            <person name="Du C.H."/>
            <person name="Zhou Y.H."/>
            <person name="Cheng J.X."/>
            <person name="Dai P.F."/>
            <person name="Guo W.B."/>
            <person name="Han X.H."/>
            <person name="Huang E.J."/>
            <person name="Li L.F."/>
            <person name="Wei W."/>
            <person name="Gao Y.C."/>
            <person name="Liu J.Z."/>
            <person name="Shao H.Z."/>
            <person name="Wang X."/>
            <person name="Wang C.C."/>
            <person name="Yang T.C."/>
            <person name="Huo Q.B."/>
            <person name="Li W."/>
            <person name="Chen H.Y."/>
            <person name="Chen S.E."/>
            <person name="Zhou L.G."/>
            <person name="Ni X.B."/>
            <person name="Tian J.H."/>
            <person name="Sheng Y."/>
            <person name="Liu T."/>
            <person name="Pan Y.S."/>
            <person name="Xia L.Y."/>
            <person name="Li J."/>
            <person name="Zhao F."/>
            <person name="Cao W.C."/>
        </authorList>
    </citation>
    <scope>NUCLEOTIDE SEQUENCE</scope>
    <source>
        <strain evidence="2">Rsan-2018</strain>
    </source>
</reference>